<keyword evidence="3" id="KW-0732">Signal</keyword>
<name>A0ABV7FFN8_9GAMM</name>
<evidence type="ECO:0000313" key="4">
    <source>
        <dbReference type="EMBL" id="MFC3115558.1"/>
    </source>
</evidence>
<feature type="compositionally biased region" description="Polar residues" evidence="2">
    <location>
        <begin position="450"/>
        <end position="463"/>
    </location>
</feature>
<keyword evidence="5" id="KW-1185">Reference proteome</keyword>
<accession>A0ABV7FFN8</accession>
<feature type="coiled-coil region" evidence="1">
    <location>
        <begin position="342"/>
        <end position="369"/>
    </location>
</feature>
<dbReference type="PANTHER" id="PTHR30203">
    <property type="entry name" value="OUTER MEMBRANE CATION EFFLUX PROTEIN"/>
    <property type="match status" value="1"/>
</dbReference>
<evidence type="ECO:0000256" key="1">
    <source>
        <dbReference type="SAM" id="Coils"/>
    </source>
</evidence>
<evidence type="ECO:0000256" key="2">
    <source>
        <dbReference type="SAM" id="MobiDB-lite"/>
    </source>
</evidence>
<proteinExistence type="predicted"/>
<organism evidence="4 5">
    <name type="scientific">Cellvibrio fontiphilus</name>
    <dbReference type="NCBI Taxonomy" id="1815559"/>
    <lineage>
        <taxon>Bacteria</taxon>
        <taxon>Pseudomonadati</taxon>
        <taxon>Pseudomonadota</taxon>
        <taxon>Gammaproteobacteria</taxon>
        <taxon>Cellvibrionales</taxon>
        <taxon>Cellvibrionaceae</taxon>
        <taxon>Cellvibrio</taxon>
    </lineage>
</organism>
<feature type="region of interest" description="Disordered" evidence="2">
    <location>
        <begin position="450"/>
        <end position="521"/>
    </location>
</feature>
<comment type="caution">
    <text evidence="4">The sequence shown here is derived from an EMBL/GenBank/DDBJ whole genome shotgun (WGS) entry which is preliminary data.</text>
</comment>
<dbReference type="EMBL" id="JBHRTF010000003">
    <property type="protein sequence ID" value="MFC3115558.1"/>
    <property type="molecule type" value="Genomic_DNA"/>
</dbReference>
<feature type="coiled-coil region" evidence="1">
    <location>
        <begin position="275"/>
        <end position="302"/>
    </location>
</feature>
<dbReference type="PROSITE" id="PS51257">
    <property type="entry name" value="PROKAR_LIPOPROTEIN"/>
    <property type="match status" value="1"/>
</dbReference>
<dbReference type="SUPFAM" id="SSF56954">
    <property type="entry name" value="Outer membrane efflux proteins (OEP)"/>
    <property type="match status" value="1"/>
</dbReference>
<reference evidence="5" key="1">
    <citation type="journal article" date="2019" name="Int. J. Syst. Evol. Microbiol.">
        <title>The Global Catalogue of Microorganisms (GCM) 10K type strain sequencing project: providing services to taxonomists for standard genome sequencing and annotation.</title>
        <authorList>
            <consortium name="The Broad Institute Genomics Platform"/>
            <consortium name="The Broad Institute Genome Sequencing Center for Infectious Disease"/>
            <person name="Wu L."/>
            <person name="Ma J."/>
        </authorList>
    </citation>
    <scope>NUCLEOTIDE SEQUENCE [LARGE SCALE GENOMIC DNA]</scope>
    <source>
        <strain evidence="5">KCTC 52237</strain>
    </source>
</reference>
<feature type="chain" id="PRO_5047302790" evidence="3">
    <location>
        <begin position="22"/>
        <end position="521"/>
    </location>
</feature>
<dbReference type="Proteomes" id="UP001595555">
    <property type="component" value="Unassembled WGS sequence"/>
</dbReference>
<evidence type="ECO:0000256" key="3">
    <source>
        <dbReference type="SAM" id="SignalP"/>
    </source>
</evidence>
<gene>
    <name evidence="4" type="ORF">ACFODX_08320</name>
</gene>
<dbReference type="PANTHER" id="PTHR30203:SF24">
    <property type="entry name" value="BLR4935 PROTEIN"/>
    <property type="match status" value="1"/>
</dbReference>
<feature type="signal peptide" evidence="3">
    <location>
        <begin position="1"/>
        <end position="21"/>
    </location>
</feature>
<keyword evidence="1" id="KW-0175">Coiled coil</keyword>
<sequence length="521" mass="58427">MKTTTKNTALLLMLSSSLLLGACSSTAPKNSMASVQSAVNKNFPLVKLDENFINTPAATTPVNLASALQLPDALQLLFTHSPEVRIELAKLGVADAQQLQAELISNPHIALGAMRPEGGGRWKLETGLSQPLLELFTRPLRRTMAEQNLLRTQLQLQAALQRLIIKTQNNYYNALAATQHLQVQTQVVAASKAQQALALSLYRAGNMAENQFLYYDNELRHQQQAWNERKLTAEQKRIQLLTHLGLASTSELELPQHLPLLSNQALDKHQLMMQAQDHRLDAKIIQQQLKLAQQRKALLKQEKGWRDMSLGINAEREPDSSNNLGAEIEFGLPLFNRNQGKLAILDAQINGLEAELQQQQLQMDREISTALLAVNTAQQQLGLINTALQVAQKRVDLAQREVNFMLTSPFELLAIKGDEIQLAHDYTDTLKRYWLAHSQLELAVGKSLSTTSPAAHNSHSVHSQMDHSQMDHSKMDHSKMDHSKMDHSKMDHSKMNHNDHHPDHSKHDAPQANEHEEHNHD</sequence>
<dbReference type="RefSeq" id="WP_378117961.1">
    <property type="nucleotide sequence ID" value="NZ_JBHRTF010000003.1"/>
</dbReference>
<evidence type="ECO:0000313" key="5">
    <source>
        <dbReference type="Proteomes" id="UP001595555"/>
    </source>
</evidence>
<protein>
    <submittedName>
        <fullName evidence="4">TolC family protein</fullName>
    </submittedName>
</protein>
<dbReference type="Gene3D" id="1.20.1600.10">
    <property type="entry name" value="Outer membrane efflux proteins (OEP)"/>
    <property type="match status" value="1"/>
</dbReference>
<dbReference type="InterPro" id="IPR010131">
    <property type="entry name" value="MdtP/NodT-like"/>
</dbReference>
<feature type="compositionally biased region" description="Basic and acidic residues" evidence="2">
    <location>
        <begin position="464"/>
        <end position="521"/>
    </location>
</feature>